<keyword evidence="1" id="KW-0614">Plasmid</keyword>
<keyword evidence="2" id="KW-1185">Reference proteome</keyword>
<dbReference type="Proteomes" id="UP000292547">
    <property type="component" value="Plasmid unnamed"/>
</dbReference>
<gene>
    <name evidence="1" type="ORF">D0Z67_29520</name>
</gene>
<evidence type="ECO:0000313" key="2">
    <source>
        <dbReference type="Proteomes" id="UP000292547"/>
    </source>
</evidence>
<dbReference type="KEGG" id="sseo:D0Z67_29520"/>
<reference evidence="1 2" key="1">
    <citation type="submission" date="2018-08" db="EMBL/GenBank/DDBJ databases">
        <title>The complete genome sequence of Streptomyces seoulensis, a pioneer strain for nickel superoxide dismutase discovery.</title>
        <authorList>
            <person name="Shin J."/>
            <person name="Lee J.-S."/>
            <person name="Lee E.-J."/>
            <person name="Youn H.-D."/>
        </authorList>
    </citation>
    <scope>NUCLEOTIDE SEQUENCE [LARGE SCALE GENOMIC DNA]</scope>
    <source>
        <strain evidence="1 2">KCTC 9819</strain>
        <plasmid evidence="1 2">unnamed</plasmid>
    </source>
</reference>
<name>A0A4P6U375_STRSO</name>
<sequence>MSSARTMHEEIAESMLDEILTHPGAAAVLADWRNRFKARDFDEQYVAQIGQTQHDPAYWPLEQVAAFLKVHTGLMAGLYARVEISVNAMPGPDADRVGNAAKLRGTHPLFCPELDMEQNGADCDGWLSWKTDISMNRSSSLGLITDCGTSPVNMGLLVEPGGVPLEVGTSKPSRTYMHLHMEGGVARWPYHSDRIGLLINVEHMQARARRPARKAA</sequence>
<evidence type="ECO:0000313" key="1">
    <source>
        <dbReference type="EMBL" id="QBJ94509.1"/>
    </source>
</evidence>
<proteinExistence type="predicted"/>
<organism evidence="1 2">
    <name type="scientific">Streptomyces seoulensis</name>
    <dbReference type="NCBI Taxonomy" id="73044"/>
    <lineage>
        <taxon>Bacteria</taxon>
        <taxon>Bacillati</taxon>
        <taxon>Actinomycetota</taxon>
        <taxon>Actinomycetes</taxon>
        <taxon>Kitasatosporales</taxon>
        <taxon>Streptomycetaceae</taxon>
        <taxon>Streptomyces</taxon>
    </lineage>
</organism>
<dbReference type="STRING" id="73044.GCA_000725795_04900"/>
<dbReference type="AlphaFoldDB" id="A0A4P6U375"/>
<accession>A0A4P6U375</accession>
<dbReference type="EMBL" id="CP032230">
    <property type="protein sequence ID" value="QBJ94509.1"/>
    <property type="molecule type" value="Genomic_DNA"/>
</dbReference>
<geneLocation type="plasmid" evidence="1">
    <name>unnamed</name>
</geneLocation>
<protein>
    <submittedName>
        <fullName evidence="1">Uncharacterized protein</fullName>
    </submittedName>
</protein>